<dbReference type="InterPro" id="IPR025631">
    <property type="entry name" value="Porin_10"/>
</dbReference>
<name>A0A060REQ1_9BACT</name>
<gene>
    <name evidence="2" type="ORF">BN938_2818</name>
</gene>
<keyword evidence="3" id="KW-1185">Reference proteome</keyword>
<evidence type="ECO:0000256" key="1">
    <source>
        <dbReference type="SAM" id="MobiDB-lite"/>
    </source>
</evidence>
<accession>A0A060REQ1</accession>
<dbReference type="AlphaFoldDB" id="A0A060REQ1"/>
<dbReference type="Pfam" id="PF14121">
    <property type="entry name" value="Porin_10"/>
    <property type="match status" value="1"/>
</dbReference>
<evidence type="ECO:0000313" key="3">
    <source>
        <dbReference type="Proteomes" id="UP000027616"/>
    </source>
</evidence>
<reference evidence="2 3" key="1">
    <citation type="journal article" date="2015" name="Genome Announc.">
        <title>Complete Genome Sequence of the Novel Leech Symbiont Mucinivorans hirudinis M3T.</title>
        <authorList>
            <person name="Nelson M.C."/>
            <person name="Bomar L."/>
            <person name="Graf J."/>
        </authorList>
    </citation>
    <scope>NUCLEOTIDE SEQUENCE [LARGE SCALE GENOMIC DNA]</scope>
    <source>
        <strain evidence="3">M3</strain>
    </source>
</reference>
<dbReference type="eggNOG" id="COG4206">
    <property type="taxonomic scope" value="Bacteria"/>
</dbReference>
<feature type="region of interest" description="Disordered" evidence="1">
    <location>
        <begin position="22"/>
        <end position="44"/>
    </location>
</feature>
<dbReference type="KEGG" id="rbc:BN938_2818"/>
<sequence length="665" mass="76171">MLLILAATLFCGANWAQTIKPNAGQNQLSDNKQPSDSTEKKRKPRKPLESFYFNDSLRQQRIFGWNVSLLNNDITTVPVDTTIQDFRIDYSFMREDVGNAFIGNIGGANIPLNYFRRPQAKNFSFVDAWSSYILKPEDVIFYNTKLPFSQLNYQMSGAVQEEESLFKFVLAHNISPSTSLGVTYNGDGTKGLYNRQNALARYVEVHLAHTGKRYALHAGYIYNHGRVDENGGIENDKDVTDTIIDLPRNIKVNLQNANNTYRGNTFYITQSYGMPLRKQREEELTIQKIPTIYLGASGELSTFGRRYSAKGDASFYKTNYLSEEYTSDTISQTIVDLKAFTQLQPYNRDGVLGLITGGIGTTFENYYIEAIPQKYQSQFGVGGKVSKTSTYLYGAAEGALKKYLRWQATLRMNMLGYRAGDTDFRGSISSTAFIKGHPLTFDASLRLTLFEPDYWTGHYFSNHFAWANSFEKESATTFTARLTYPAWSLELAGNYQIVQKKVYYNDKSLPEQFGGAMSIMGVYLQKDFRLGVFRFNHRVLMQWSTNQEVVPVPLLSAYLSYFIDLDVVKNVLRLQLGVDGRFNTEYYAMGYNPAIAQFYNQREKKLGNYPYLDAFAAAKWKRMRIRLKLQHFNANLLENKNYFPVLHYPANRLMFKIGVSWAFYE</sequence>
<organism evidence="2 3">
    <name type="scientific">Mucinivorans hirudinis</name>
    <dbReference type="NCBI Taxonomy" id="1433126"/>
    <lineage>
        <taxon>Bacteria</taxon>
        <taxon>Pseudomonadati</taxon>
        <taxon>Bacteroidota</taxon>
        <taxon>Bacteroidia</taxon>
        <taxon>Bacteroidales</taxon>
        <taxon>Rikenellaceae</taxon>
        <taxon>Mucinivorans</taxon>
    </lineage>
</organism>
<protein>
    <recommendedName>
        <fullName evidence="4">Porin</fullName>
    </recommendedName>
</protein>
<feature type="compositionally biased region" description="Polar residues" evidence="1">
    <location>
        <begin position="22"/>
        <end position="36"/>
    </location>
</feature>
<dbReference type="Proteomes" id="UP000027616">
    <property type="component" value="Chromosome I"/>
</dbReference>
<evidence type="ECO:0000313" key="2">
    <source>
        <dbReference type="EMBL" id="CDN32884.1"/>
    </source>
</evidence>
<evidence type="ECO:0008006" key="4">
    <source>
        <dbReference type="Google" id="ProtNLM"/>
    </source>
</evidence>
<dbReference type="HOGENOM" id="CLU_025041_0_0_10"/>
<proteinExistence type="predicted"/>
<dbReference type="PATRIC" id="fig|1433126.3.peg.2788"/>
<dbReference type="STRING" id="1433126.BN938_2818"/>
<dbReference type="EMBL" id="HG934468">
    <property type="protein sequence ID" value="CDN32884.1"/>
    <property type="molecule type" value="Genomic_DNA"/>
</dbReference>